<keyword evidence="7" id="KW-0238">DNA-binding</keyword>
<dbReference type="InterPro" id="IPR029063">
    <property type="entry name" value="SAM-dependent_MTases_sf"/>
</dbReference>
<feature type="domain" description="DNA methylase N-4/N-6" evidence="9">
    <location>
        <begin position="61"/>
        <end position="107"/>
    </location>
</feature>
<dbReference type="Proteomes" id="UP000886667">
    <property type="component" value="Unassembled WGS sequence"/>
</dbReference>
<accession>A0A9E4KE36</accession>
<dbReference type="EC" id="2.1.1.113" evidence="2"/>
<evidence type="ECO:0000313" key="11">
    <source>
        <dbReference type="Proteomes" id="UP000886667"/>
    </source>
</evidence>
<comment type="catalytic activity">
    <reaction evidence="8">
        <text>a 2'-deoxycytidine in DNA + S-adenosyl-L-methionine = an N(4)-methyl-2'-deoxycytidine in DNA + S-adenosyl-L-homocysteine + H(+)</text>
        <dbReference type="Rhea" id="RHEA:16857"/>
        <dbReference type="Rhea" id="RHEA-COMP:11369"/>
        <dbReference type="Rhea" id="RHEA-COMP:13674"/>
        <dbReference type="ChEBI" id="CHEBI:15378"/>
        <dbReference type="ChEBI" id="CHEBI:57856"/>
        <dbReference type="ChEBI" id="CHEBI:59789"/>
        <dbReference type="ChEBI" id="CHEBI:85452"/>
        <dbReference type="ChEBI" id="CHEBI:137933"/>
        <dbReference type="EC" id="2.1.1.113"/>
    </reaction>
</comment>
<dbReference type="GO" id="GO:0009307">
    <property type="term" value="P:DNA restriction-modification system"/>
    <property type="evidence" value="ECO:0007669"/>
    <property type="project" value="UniProtKB-KW"/>
</dbReference>
<gene>
    <name evidence="10" type="ORF">JAZ07_13720</name>
</gene>
<dbReference type="GO" id="GO:0015667">
    <property type="term" value="F:site-specific DNA-methyltransferase (cytosine-N4-specific) activity"/>
    <property type="evidence" value="ECO:0007669"/>
    <property type="project" value="UniProtKB-EC"/>
</dbReference>
<dbReference type="GO" id="GO:0032259">
    <property type="term" value="P:methylation"/>
    <property type="evidence" value="ECO:0007669"/>
    <property type="project" value="UniProtKB-KW"/>
</dbReference>
<dbReference type="Pfam" id="PF01555">
    <property type="entry name" value="N6_N4_Mtase"/>
    <property type="match status" value="1"/>
</dbReference>
<evidence type="ECO:0000313" key="10">
    <source>
        <dbReference type="EMBL" id="MCG7947398.1"/>
    </source>
</evidence>
<evidence type="ECO:0000256" key="8">
    <source>
        <dbReference type="ARBA" id="ARBA00049120"/>
    </source>
</evidence>
<evidence type="ECO:0000256" key="7">
    <source>
        <dbReference type="ARBA" id="ARBA00023125"/>
    </source>
</evidence>
<keyword evidence="4" id="KW-0808">Transferase</keyword>
<evidence type="ECO:0000256" key="6">
    <source>
        <dbReference type="ARBA" id="ARBA00022747"/>
    </source>
</evidence>
<dbReference type="InterPro" id="IPR017985">
    <property type="entry name" value="MeTrfase_CN4_CS"/>
</dbReference>
<evidence type="ECO:0000256" key="2">
    <source>
        <dbReference type="ARBA" id="ARBA00012185"/>
    </source>
</evidence>
<evidence type="ECO:0000256" key="5">
    <source>
        <dbReference type="ARBA" id="ARBA00022691"/>
    </source>
</evidence>
<keyword evidence="3 10" id="KW-0489">Methyltransferase</keyword>
<evidence type="ECO:0000259" key="9">
    <source>
        <dbReference type="Pfam" id="PF01555"/>
    </source>
</evidence>
<keyword evidence="5" id="KW-0949">S-adenosyl-L-methionine</keyword>
<name>A0A9E4KE36_9GAMM</name>
<dbReference type="EMBL" id="JAEPCM010000466">
    <property type="protein sequence ID" value="MCG7947398.1"/>
    <property type="molecule type" value="Genomic_DNA"/>
</dbReference>
<evidence type="ECO:0000256" key="4">
    <source>
        <dbReference type="ARBA" id="ARBA00022679"/>
    </source>
</evidence>
<dbReference type="GO" id="GO:0008170">
    <property type="term" value="F:N-methyltransferase activity"/>
    <property type="evidence" value="ECO:0007669"/>
    <property type="project" value="InterPro"/>
</dbReference>
<reference evidence="10" key="1">
    <citation type="journal article" date="2021" name="Proc. Natl. Acad. Sci. U.S.A.">
        <title>Global biogeography of chemosynthetic symbionts reveals both localized and globally distributed symbiont groups. .</title>
        <authorList>
            <person name="Osvatic J.T."/>
            <person name="Wilkins L.G.E."/>
            <person name="Leibrecht L."/>
            <person name="Leray M."/>
            <person name="Zauner S."/>
            <person name="Polzin J."/>
            <person name="Camacho Y."/>
            <person name="Gros O."/>
            <person name="van Gils J.A."/>
            <person name="Eisen J.A."/>
            <person name="Petersen J.M."/>
            <person name="Yuen B."/>
        </authorList>
    </citation>
    <scope>NUCLEOTIDE SEQUENCE</scope>
    <source>
        <strain evidence="10">MAGclacostrist064TRANS</strain>
    </source>
</reference>
<dbReference type="InterPro" id="IPR002941">
    <property type="entry name" value="DNA_methylase_N4/N6"/>
</dbReference>
<evidence type="ECO:0000256" key="1">
    <source>
        <dbReference type="ARBA" id="ARBA00010203"/>
    </source>
</evidence>
<dbReference type="SUPFAM" id="SSF53335">
    <property type="entry name" value="S-adenosyl-L-methionine-dependent methyltransferases"/>
    <property type="match status" value="1"/>
</dbReference>
<dbReference type="GO" id="GO:0003677">
    <property type="term" value="F:DNA binding"/>
    <property type="evidence" value="ECO:0007669"/>
    <property type="project" value="UniProtKB-KW"/>
</dbReference>
<dbReference type="Gene3D" id="3.40.50.150">
    <property type="entry name" value="Vaccinia Virus protein VP39"/>
    <property type="match status" value="2"/>
</dbReference>
<protein>
    <recommendedName>
        <fullName evidence="2">site-specific DNA-methyltransferase (cytosine-N(4)-specific)</fullName>
        <ecNumber evidence="2">2.1.1.113</ecNumber>
    </recommendedName>
</protein>
<keyword evidence="6" id="KW-0680">Restriction system</keyword>
<dbReference type="PROSITE" id="PS00093">
    <property type="entry name" value="N4_MTASE"/>
    <property type="match status" value="1"/>
</dbReference>
<comment type="similarity">
    <text evidence="1">Belongs to the N(4)/N(6)-methyltransferase family. N(4) subfamily.</text>
</comment>
<dbReference type="AlphaFoldDB" id="A0A9E4KE36"/>
<organism evidence="10 11">
    <name type="scientific">Candidatus Thiodiazotropha taylori</name>
    <dbReference type="NCBI Taxonomy" id="2792791"/>
    <lineage>
        <taxon>Bacteria</taxon>
        <taxon>Pseudomonadati</taxon>
        <taxon>Pseudomonadota</taxon>
        <taxon>Gammaproteobacteria</taxon>
        <taxon>Chromatiales</taxon>
        <taxon>Sedimenticolaceae</taxon>
        <taxon>Candidatus Thiodiazotropha</taxon>
    </lineage>
</organism>
<comment type="caution">
    <text evidence="10">The sequence shown here is derived from an EMBL/GenBank/DDBJ whole genome shotgun (WGS) entry which is preliminary data.</text>
</comment>
<evidence type="ECO:0000256" key="3">
    <source>
        <dbReference type="ARBA" id="ARBA00022603"/>
    </source>
</evidence>
<sequence>MSNLAENTEIVAELEKDQLSNVDTFPDFDSINHGDLLGLSLSTNTTPLTHGMHRFAAKYIPQVPRWAISQFCDEHSVVVDPFMGSGTTLVESLQSVKSAYGLDIDPLAKLITKAKINPYNIDNIQSLTKKILKHKGKRSEGDELPMSGVKNPLHWFSKENKEKLNFIFEKINSFQTSQSEKEFFLCVFSSVLRWVSNADDQSQKTYVSGTLKKSPPDAWEVFERFVGRSIQGIKELDSTRNQVSQARILDGDALSMPLSNNSVDLIVTSPPYVDSVDYMYNFMLEYFWLGPSLGVESRSKFNEMRRQSVGSKNPSIKNEMPPAAISKMVCPSEIPNYRKSAVIGYFHGMEEHFKEASRVLKPNARYVLVVGNSQSANGIMPVHDCLTKLAAQYDLKLEKAFAYRIRRHYMKFPRKGRGGIILMDWIIVLKKTKKSLGHESQPLPIPNIKIGAHEVAH</sequence>
<proteinExistence type="inferred from homology"/>